<dbReference type="InterPro" id="IPR041255">
    <property type="entry name" value="LpxI_N"/>
</dbReference>
<evidence type="ECO:0000259" key="3">
    <source>
        <dbReference type="Pfam" id="PF17930"/>
    </source>
</evidence>
<feature type="domain" description="LpxI C-terminal" evidence="2">
    <location>
        <begin position="131"/>
        <end position="263"/>
    </location>
</feature>
<dbReference type="EMBL" id="LAXI01000004">
    <property type="protein sequence ID" value="KRS18304.1"/>
    <property type="molecule type" value="Genomic_DNA"/>
</dbReference>
<dbReference type="InterPro" id="IPR010415">
    <property type="entry name" value="LpxI_C"/>
</dbReference>
<organism evidence="4 6">
    <name type="scientific">Roseovarius indicus</name>
    <dbReference type="NCBI Taxonomy" id="540747"/>
    <lineage>
        <taxon>Bacteria</taxon>
        <taxon>Pseudomonadati</taxon>
        <taxon>Pseudomonadota</taxon>
        <taxon>Alphaproteobacteria</taxon>
        <taxon>Rhodobacterales</taxon>
        <taxon>Roseobacteraceae</taxon>
        <taxon>Roseovarius</taxon>
    </lineage>
</organism>
<dbReference type="InterPro" id="IPR053174">
    <property type="entry name" value="LpxI"/>
</dbReference>
<dbReference type="EMBL" id="CP031598">
    <property type="protein sequence ID" value="QEW26856.1"/>
    <property type="molecule type" value="Genomic_DNA"/>
</dbReference>
<evidence type="ECO:0000313" key="5">
    <source>
        <dbReference type="EMBL" id="QEW26856.1"/>
    </source>
</evidence>
<name>A0A0T5PAW1_9RHOB</name>
<dbReference type="Pfam" id="PF06230">
    <property type="entry name" value="LpxI_C"/>
    <property type="match status" value="1"/>
</dbReference>
<dbReference type="AlphaFoldDB" id="A0A0T5PAW1"/>
<feature type="chain" id="PRO_5010437505" description="Phosphatidate cytidylyltransferase" evidence="1">
    <location>
        <begin position="22"/>
        <end position="268"/>
    </location>
</feature>
<gene>
    <name evidence="5" type="ORF">RIdsm_02662</name>
    <name evidence="4" type="ORF">XM52_09185</name>
</gene>
<keyword evidence="6" id="KW-1185">Reference proteome</keyword>
<dbReference type="Proteomes" id="UP000051401">
    <property type="component" value="Unassembled WGS sequence"/>
</dbReference>
<proteinExistence type="predicted"/>
<feature type="signal peptide" evidence="1">
    <location>
        <begin position="1"/>
        <end position="21"/>
    </location>
</feature>
<dbReference type="STRING" id="540747.SAMN04488031_101682"/>
<dbReference type="KEGG" id="rid:RIdsm_02662"/>
<feature type="domain" description="LpxI N-terminal" evidence="3">
    <location>
        <begin position="4"/>
        <end position="127"/>
    </location>
</feature>
<dbReference type="Pfam" id="PF17930">
    <property type="entry name" value="LpxI_N"/>
    <property type="match status" value="1"/>
</dbReference>
<dbReference type="PATRIC" id="fig|540747.5.peg.4631"/>
<evidence type="ECO:0000259" key="2">
    <source>
        <dbReference type="Pfam" id="PF06230"/>
    </source>
</evidence>
<accession>A0A0T5PAW1</accession>
<dbReference type="PANTHER" id="PTHR39962">
    <property type="entry name" value="BLL4848 PROTEIN"/>
    <property type="match status" value="1"/>
</dbReference>
<reference evidence="5 7" key="2">
    <citation type="submission" date="2018-08" db="EMBL/GenBank/DDBJ databases">
        <title>Genetic Globetrotter - A new plasmid hitch-hiking vast phylogenetic and geographic distances.</title>
        <authorList>
            <person name="Vollmers J."/>
            <person name="Petersen J."/>
        </authorList>
    </citation>
    <scope>NUCLEOTIDE SEQUENCE [LARGE SCALE GENOMIC DNA]</scope>
    <source>
        <strain evidence="5 7">DSM 26383</strain>
    </source>
</reference>
<evidence type="ECO:0008006" key="8">
    <source>
        <dbReference type="Google" id="ProtNLM"/>
    </source>
</evidence>
<evidence type="ECO:0000313" key="4">
    <source>
        <dbReference type="EMBL" id="KRS18304.1"/>
    </source>
</evidence>
<reference evidence="4 6" key="1">
    <citation type="submission" date="2015-04" db="EMBL/GenBank/DDBJ databases">
        <title>The draft genome sequence of Roseovarius indicus B108T.</title>
        <authorList>
            <person name="Li G."/>
            <person name="Lai Q."/>
            <person name="Shao Z."/>
            <person name="Yan P."/>
        </authorList>
    </citation>
    <scope>NUCLEOTIDE SEQUENCE [LARGE SCALE GENOMIC DNA]</scope>
    <source>
        <strain evidence="4 6">B108</strain>
    </source>
</reference>
<evidence type="ECO:0000313" key="7">
    <source>
        <dbReference type="Proteomes" id="UP000325785"/>
    </source>
</evidence>
<dbReference type="OrthoDB" id="9789836at2"/>
<dbReference type="InterPro" id="IPR043167">
    <property type="entry name" value="LpxI_C_sf"/>
</dbReference>
<dbReference type="Gene3D" id="3.40.140.80">
    <property type="match status" value="1"/>
</dbReference>
<sequence length="268" mass="27913">MSGKLAILACAGALPVAIARANPDAMIITLEGIPSELEGQSHRHRLEQIGTLFAAMKEAGVDRMVFAGSLVRPALDPSAFDAEMAALAPRLMAALQMGDDGLLRTVIEVFEEQGFSVVGAHQVLPSLTAEAGLHVGPDPDETTKADITRATEILQGIAPLDVGQGCVVAGGQCLGIETVQGTDALLQFVAGTPPQFRRDYRGVLVKAAKAGQDLRIDMPTIGPRTIESAAGAGLAGLVIEAEKVMILDRDTTLQAARDSGLFLLAADI</sequence>
<dbReference type="Gene3D" id="3.40.50.20">
    <property type="match status" value="1"/>
</dbReference>
<keyword evidence="1" id="KW-0732">Signal</keyword>
<evidence type="ECO:0000256" key="1">
    <source>
        <dbReference type="SAM" id="SignalP"/>
    </source>
</evidence>
<dbReference type="Proteomes" id="UP000325785">
    <property type="component" value="Chromosome"/>
</dbReference>
<dbReference type="RefSeq" id="WP_057815517.1">
    <property type="nucleotide sequence ID" value="NZ_CP031598.1"/>
</dbReference>
<dbReference type="PANTHER" id="PTHR39962:SF1">
    <property type="entry name" value="LPXI FAMILY PROTEIN"/>
    <property type="match status" value="1"/>
</dbReference>
<protein>
    <recommendedName>
        <fullName evidence="8">Phosphatidate cytidylyltransferase</fullName>
    </recommendedName>
</protein>
<evidence type="ECO:0000313" key="6">
    <source>
        <dbReference type="Proteomes" id="UP000051401"/>
    </source>
</evidence>